<accession>A0ACB7T3J9</accession>
<gene>
    <name evidence="1" type="ORF">HPB50_019167</name>
</gene>
<organism evidence="1 2">
    <name type="scientific">Hyalomma asiaticum</name>
    <name type="common">Tick</name>
    <dbReference type="NCBI Taxonomy" id="266040"/>
    <lineage>
        <taxon>Eukaryota</taxon>
        <taxon>Metazoa</taxon>
        <taxon>Ecdysozoa</taxon>
        <taxon>Arthropoda</taxon>
        <taxon>Chelicerata</taxon>
        <taxon>Arachnida</taxon>
        <taxon>Acari</taxon>
        <taxon>Parasitiformes</taxon>
        <taxon>Ixodida</taxon>
        <taxon>Ixodoidea</taxon>
        <taxon>Ixodidae</taxon>
        <taxon>Hyalomminae</taxon>
        <taxon>Hyalomma</taxon>
    </lineage>
</organism>
<proteinExistence type="predicted"/>
<comment type="caution">
    <text evidence="1">The sequence shown here is derived from an EMBL/GenBank/DDBJ whole genome shotgun (WGS) entry which is preliminary data.</text>
</comment>
<evidence type="ECO:0000313" key="2">
    <source>
        <dbReference type="Proteomes" id="UP000821845"/>
    </source>
</evidence>
<evidence type="ECO:0000313" key="1">
    <source>
        <dbReference type="EMBL" id="KAH6941510.1"/>
    </source>
</evidence>
<sequence length="274" mass="29971">MDGKEAFRRRHLLSGGCTGEEEETDPKKARQDSDRLDIQPPTDDGHAVPSRSTFSGNIFSADPNNSGAGTALVNQSFPGASGEESSELQGTMDGSAALVCDICKFAFKGTDDLEKHTSDHVAGKRHQCSTCVVVVEKGNDVAKIMITETLNKAADAGVTYSLVELDPEEFKASDAPSLPVPNRTSWIDAVRIPGSTVHKLSTTVRDTARRMGLPTLSLTYSVYNDYTLSGWDHLTLLEREYLIHVTPPGESYTQVIRDLCEKMDPVHSRHHLRQ</sequence>
<dbReference type="Proteomes" id="UP000821845">
    <property type="component" value="Chromosome 11"/>
</dbReference>
<protein>
    <submittedName>
        <fullName evidence="1">Uncharacterized protein</fullName>
    </submittedName>
</protein>
<reference evidence="1" key="1">
    <citation type="submission" date="2020-05" db="EMBL/GenBank/DDBJ databases">
        <title>Large-scale comparative analyses of tick genomes elucidate their genetic diversity and vector capacities.</title>
        <authorList>
            <person name="Jia N."/>
            <person name="Wang J."/>
            <person name="Shi W."/>
            <person name="Du L."/>
            <person name="Sun Y."/>
            <person name="Zhan W."/>
            <person name="Jiang J."/>
            <person name="Wang Q."/>
            <person name="Zhang B."/>
            <person name="Ji P."/>
            <person name="Sakyi L.B."/>
            <person name="Cui X."/>
            <person name="Yuan T."/>
            <person name="Jiang B."/>
            <person name="Yang W."/>
            <person name="Lam T.T.-Y."/>
            <person name="Chang Q."/>
            <person name="Ding S."/>
            <person name="Wang X."/>
            <person name="Zhu J."/>
            <person name="Ruan X."/>
            <person name="Zhao L."/>
            <person name="Wei J."/>
            <person name="Que T."/>
            <person name="Du C."/>
            <person name="Cheng J."/>
            <person name="Dai P."/>
            <person name="Han X."/>
            <person name="Huang E."/>
            <person name="Gao Y."/>
            <person name="Liu J."/>
            <person name="Shao H."/>
            <person name="Ye R."/>
            <person name="Li L."/>
            <person name="Wei W."/>
            <person name="Wang X."/>
            <person name="Wang C."/>
            <person name="Yang T."/>
            <person name="Huo Q."/>
            <person name="Li W."/>
            <person name="Guo W."/>
            <person name="Chen H."/>
            <person name="Zhou L."/>
            <person name="Ni X."/>
            <person name="Tian J."/>
            <person name="Zhou Y."/>
            <person name="Sheng Y."/>
            <person name="Liu T."/>
            <person name="Pan Y."/>
            <person name="Xia L."/>
            <person name="Li J."/>
            <person name="Zhao F."/>
            <person name="Cao W."/>
        </authorList>
    </citation>
    <scope>NUCLEOTIDE SEQUENCE</scope>
    <source>
        <strain evidence="1">Hyas-2018</strain>
    </source>
</reference>
<keyword evidence="2" id="KW-1185">Reference proteome</keyword>
<name>A0ACB7T3J9_HYAAI</name>
<dbReference type="EMBL" id="CM023491">
    <property type="protein sequence ID" value="KAH6941510.1"/>
    <property type="molecule type" value="Genomic_DNA"/>
</dbReference>